<protein>
    <submittedName>
        <fullName evidence="1">Uncharacterized protein</fullName>
    </submittedName>
</protein>
<dbReference type="HOGENOM" id="CLU_1650142_0_0_6"/>
<evidence type="ECO:0000313" key="2">
    <source>
        <dbReference type="Proteomes" id="UP000000238"/>
    </source>
</evidence>
<dbReference type="AlphaFoldDB" id="Q2SB45"/>
<keyword evidence="2" id="KW-1185">Reference proteome</keyword>
<dbReference type="InterPro" id="IPR029024">
    <property type="entry name" value="TerB-like"/>
</dbReference>
<dbReference type="OrthoDB" id="6198674at2"/>
<dbReference type="eggNOG" id="ENOG50331V2">
    <property type="taxonomic scope" value="Bacteria"/>
</dbReference>
<proteinExistence type="predicted"/>
<dbReference type="EMBL" id="CP000155">
    <property type="protein sequence ID" value="ABC32129.1"/>
    <property type="molecule type" value="Genomic_DNA"/>
</dbReference>
<dbReference type="RefSeq" id="WP_011399193.1">
    <property type="nucleotide sequence ID" value="NC_007645.1"/>
</dbReference>
<dbReference type="SUPFAM" id="SSF158682">
    <property type="entry name" value="TerB-like"/>
    <property type="match status" value="1"/>
</dbReference>
<reference evidence="1 2" key="1">
    <citation type="journal article" date="2005" name="Nucleic Acids Res.">
        <title>Genomic blueprint of Hahella chejuensis, a marine microbe producing an algicidal agent.</title>
        <authorList>
            <person name="Jeong H."/>
            <person name="Yim J.H."/>
            <person name="Lee C."/>
            <person name="Choi S.-H."/>
            <person name="Park Y.K."/>
            <person name="Yoon S.H."/>
            <person name="Hur C.-G."/>
            <person name="Kang H.-Y."/>
            <person name="Kim D."/>
            <person name="Lee H.H."/>
            <person name="Park K.H."/>
            <person name="Park S.-H."/>
            <person name="Park H.-S."/>
            <person name="Lee H.K."/>
            <person name="Oh T.K."/>
            <person name="Kim J.F."/>
        </authorList>
    </citation>
    <scope>NUCLEOTIDE SEQUENCE [LARGE SCALE GENOMIC DNA]</scope>
    <source>
        <strain evidence="1 2">KCTC 2396</strain>
    </source>
</reference>
<evidence type="ECO:0000313" key="1">
    <source>
        <dbReference type="EMBL" id="ABC32129.1"/>
    </source>
</evidence>
<dbReference type="Proteomes" id="UP000000238">
    <property type="component" value="Chromosome"/>
</dbReference>
<gene>
    <name evidence="1" type="ordered locus">HCH_05466</name>
</gene>
<sequence length="155" mass="18532">MEGFDNFLQKHGLKESHIYLLELIPLIEMIWADGRCQDAEVKILYRYTIEHLSRVSRESPDIEFISEDDINEFLDRFTQTRPDPEMLRELRELCLSRMENKSQYQDQMESKQAMMNYCLDIAAASVNRYPYKFNERIIAEEKDLLKELFHALSSR</sequence>
<dbReference type="KEGG" id="hch:HCH_05466"/>
<accession>Q2SB45</accession>
<organism evidence="1 2">
    <name type="scientific">Hahella chejuensis (strain KCTC 2396)</name>
    <dbReference type="NCBI Taxonomy" id="349521"/>
    <lineage>
        <taxon>Bacteria</taxon>
        <taxon>Pseudomonadati</taxon>
        <taxon>Pseudomonadota</taxon>
        <taxon>Gammaproteobacteria</taxon>
        <taxon>Oceanospirillales</taxon>
        <taxon>Hahellaceae</taxon>
        <taxon>Hahella</taxon>
    </lineage>
</organism>
<name>Q2SB45_HAHCH</name>